<evidence type="ECO:0000256" key="10">
    <source>
        <dbReference type="ARBA" id="ARBA00022723"/>
    </source>
</evidence>
<gene>
    <name evidence="17" type="ORF">X975_19208</name>
</gene>
<keyword evidence="9" id="KW-0963">Cytoplasm</keyword>
<dbReference type="GO" id="GO:0005509">
    <property type="term" value="F:calcium ion binding"/>
    <property type="evidence" value="ECO:0007669"/>
    <property type="project" value="InterPro"/>
</dbReference>
<evidence type="ECO:0000256" key="13">
    <source>
        <dbReference type="ARBA" id="ARBA00032464"/>
    </source>
</evidence>
<feature type="binding site" evidence="15">
    <location>
        <position position="105"/>
    </location>
    <ligand>
        <name>substrate</name>
    </ligand>
</feature>
<dbReference type="PANTHER" id="PTHR10907:SF47">
    <property type="entry name" value="REGUCALCIN"/>
    <property type="match status" value="1"/>
</dbReference>
<dbReference type="Pfam" id="PF08450">
    <property type="entry name" value="SGL"/>
    <property type="match status" value="1"/>
</dbReference>
<evidence type="ECO:0000256" key="4">
    <source>
        <dbReference type="ARBA" id="ARBA00001946"/>
    </source>
</evidence>
<name>A0A087SYW0_STEMI</name>
<dbReference type="InterPro" id="IPR008367">
    <property type="entry name" value="Regucalcin"/>
</dbReference>
<keyword evidence="18" id="KW-1185">Reference proteome</keyword>
<feature type="active site" description="Proton donor/acceptor" evidence="14">
    <location>
        <position position="204"/>
    </location>
</feature>
<dbReference type="InterPro" id="IPR013658">
    <property type="entry name" value="SGL"/>
</dbReference>
<evidence type="ECO:0000256" key="8">
    <source>
        <dbReference type="ARBA" id="ARBA00016808"/>
    </source>
</evidence>
<evidence type="ECO:0000256" key="5">
    <source>
        <dbReference type="ARBA" id="ARBA00004496"/>
    </source>
</evidence>
<dbReference type="PANTHER" id="PTHR10907">
    <property type="entry name" value="REGUCALCIN"/>
    <property type="match status" value="1"/>
</dbReference>
<organism evidence="17 18">
    <name type="scientific">Stegodyphus mimosarum</name>
    <name type="common">African social velvet spider</name>
    <dbReference type="NCBI Taxonomy" id="407821"/>
    <lineage>
        <taxon>Eukaryota</taxon>
        <taxon>Metazoa</taxon>
        <taxon>Ecdysozoa</taxon>
        <taxon>Arthropoda</taxon>
        <taxon>Chelicerata</taxon>
        <taxon>Arachnida</taxon>
        <taxon>Araneae</taxon>
        <taxon>Araneomorphae</taxon>
        <taxon>Entelegynae</taxon>
        <taxon>Eresoidea</taxon>
        <taxon>Eresidae</taxon>
        <taxon>Stegodyphus</taxon>
    </lineage>
</organism>
<protein>
    <recommendedName>
        <fullName evidence="8">Regucalcin</fullName>
        <ecNumber evidence="7">3.1.1.17</ecNumber>
    </recommendedName>
    <alternativeName>
        <fullName evidence="13">Gluconolactonase</fullName>
    </alternativeName>
</protein>
<evidence type="ECO:0000256" key="6">
    <source>
        <dbReference type="ARBA" id="ARBA00008853"/>
    </source>
</evidence>
<comment type="similarity">
    <text evidence="6">Belongs to the SMP-30/CGR1 family.</text>
</comment>
<dbReference type="STRING" id="407821.A0A087SYW0"/>
<comment type="subcellular location">
    <subcellularLocation>
        <location evidence="5">Cytoplasm</location>
    </subcellularLocation>
</comment>
<comment type="catalytic activity">
    <reaction evidence="1">
        <text>D-glucono-1,5-lactone + H2O = D-gluconate + H(+)</text>
        <dbReference type="Rhea" id="RHEA:10440"/>
        <dbReference type="ChEBI" id="CHEBI:15377"/>
        <dbReference type="ChEBI" id="CHEBI:15378"/>
        <dbReference type="ChEBI" id="CHEBI:16217"/>
        <dbReference type="ChEBI" id="CHEBI:18391"/>
        <dbReference type="EC" id="3.1.1.17"/>
    </reaction>
</comment>
<keyword evidence="11" id="KW-0378">Hydrolase</keyword>
<dbReference type="EMBL" id="KK112598">
    <property type="protein sequence ID" value="KFM58049.1"/>
    <property type="molecule type" value="Genomic_DNA"/>
</dbReference>
<dbReference type="GO" id="GO:0004341">
    <property type="term" value="F:gluconolactonase activity"/>
    <property type="evidence" value="ECO:0007669"/>
    <property type="project" value="UniProtKB-EC"/>
</dbReference>
<evidence type="ECO:0000256" key="12">
    <source>
        <dbReference type="ARBA" id="ARBA00022837"/>
    </source>
</evidence>
<dbReference type="GO" id="GO:0005737">
    <property type="term" value="C:cytoplasm"/>
    <property type="evidence" value="ECO:0007669"/>
    <property type="project" value="UniProtKB-SubCell"/>
</dbReference>
<evidence type="ECO:0000256" key="2">
    <source>
        <dbReference type="ARBA" id="ARBA00001913"/>
    </source>
</evidence>
<dbReference type="PRINTS" id="PR01790">
    <property type="entry name" value="SMP30FAMILY"/>
</dbReference>
<evidence type="ECO:0000256" key="9">
    <source>
        <dbReference type="ARBA" id="ARBA00022490"/>
    </source>
</evidence>
<sequence length="299" mass="33128">MLVMEVRPVSQRLCDLGEGPHWDVNTQRLYYVDAFVGDVCRLDPATGVTESVHLDGITTFVIPYQSDPSNLLITVTKQVRKLNFATGEFKILGTVEPDKPKSRFNDGKCDAKGRLWTGSMILGEVGQGHLYKMDSSYNFIPFADNISLTNGITWSLNYDTMYYIDSEGKKIFVFDYDLGSGTASNQRVLFDYETKDFENLGVPDGMTTDIEGKLWVACYGGGCILRLDPIKKSILQKVDIPVKRVTSLCFGGPHFDILYVTTASHESTEEEKKSQPLAGAVFAVTGHGTRGQPACLFSN</sequence>
<feature type="domain" description="SMP-30/Gluconolactonase/LRE-like region" evidence="16">
    <location>
        <begin position="16"/>
        <end position="263"/>
    </location>
</feature>
<dbReference type="SUPFAM" id="SSF63829">
    <property type="entry name" value="Calcium-dependent phosphotriesterase"/>
    <property type="match status" value="1"/>
</dbReference>
<comment type="cofactor">
    <cofactor evidence="3">
        <name>Mn(2+)</name>
        <dbReference type="ChEBI" id="CHEBI:29035"/>
    </cofactor>
</comment>
<evidence type="ECO:0000256" key="14">
    <source>
        <dbReference type="PIRSR" id="PIRSR605511-1"/>
    </source>
</evidence>
<proteinExistence type="inferred from homology"/>
<dbReference type="AlphaFoldDB" id="A0A087SYW0"/>
<evidence type="ECO:0000256" key="3">
    <source>
        <dbReference type="ARBA" id="ARBA00001936"/>
    </source>
</evidence>
<evidence type="ECO:0000256" key="11">
    <source>
        <dbReference type="ARBA" id="ARBA00022801"/>
    </source>
</evidence>
<dbReference type="OMA" id="NGMAWNH"/>
<accession>A0A087SYW0</accession>
<evidence type="ECO:0000256" key="1">
    <source>
        <dbReference type="ARBA" id="ARBA00001589"/>
    </source>
</evidence>
<dbReference type="Gene3D" id="2.120.10.30">
    <property type="entry name" value="TolB, C-terminal domain"/>
    <property type="match status" value="1"/>
</dbReference>
<dbReference type="EC" id="3.1.1.17" evidence="7"/>
<keyword evidence="15" id="KW-0862">Zinc</keyword>
<dbReference type="GO" id="GO:0030234">
    <property type="term" value="F:enzyme regulator activity"/>
    <property type="evidence" value="ECO:0007669"/>
    <property type="project" value="InterPro"/>
</dbReference>
<dbReference type="Proteomes" id="UP000054359">
    <property type="component" value="Unassembled WGS sequence"/>
</dbReference>
<dbReference type="InterPro" id="IPR011042">
    <property type="entry name" value="6-blade_b-propeller_TolB-like"/>
</dbReference>
<evidence type="ECO:0000313" key="18">
    <source>
        <dbReference type="Proteomes" id="UP000054359"/>
    </source>
</evidence>
<feature type="binding site" evidence="15">
    <location>
        <position position="204"/>
    </location>
    <ligand>
        <name>a divalent metal cation</name>
        <dbReference type="ChEBI" id="CHEBI:60240"/>
    </ligand>
</feature>
<comment type="cofactor">
    <cofactor evidence="15">
        <name>Zn(2+)</name>
        <dbReference type="ChEBI" id="CHEBI:29105"/>
    </cofactor>
    <text evidence="15">Binds 1 divalent metal cation per subunit.</text>
</comment>
<evidence type="ECO:0000256" key="7">
    <source>
        <dbReference type="ARBA" id="ARBA00013227"/>
    </source>
</evidence>
<dbReference type="InterPro" id="IPR005511">
    <property type="entry name" value="SMP-30"/>
</dbReference>
<evidence type="ECO:0000256" key="15">
    <source>
        <dbReference type="PIRSR" id="PIRSR605511-2"/>
    </source>
</evidence>
<comment type="cofactor">
    <cofactor evidence="4">
        <name>Mg(2+)</name>
        <dbReference type="ChEBI" id="CHEBI:18420"/>
    </cofactor>
</comment>
<keyword evidence="10 15" id="KW-0479">Metal-binding</keyword>
<dbReference type="PRINTS" id="PR01791">
    <property type="entry name" value="REGUCALCIN"/>
</dbReference>
<dbReference type="OrthoDB" id="423498at2759"/>
<comment type="cofactor">
    <cofactor evidence="2">
        <name>Ca(2+)</name>
        <dbReference type="ChEBI" id="CHEBI:29108"/>
    </cofactor>
</comment>
<keyword evidence="12" id="KW-0106">Calcium</keyword>
<dbReference type="GO" id="GO:0019853">
    <property type="term" value="P:L-ascorbic acid biosynthetic process"/>
    <property type="evidence" value="ECO:0007669"/>
    <property type="project" value="TreeGrafter"/>
</dbReference>
<dbReference type="FunFam" id="2.120.10.30:FF:000027">
    <property type="entry name" value="Regucalcin homologue"/>
    <property type="match status" value="1"/>
</dbReference>
<evidence type="ECO:0000259" key="16">
    <source>
        <dbReference type="Pfam" id="PF08450"/>
    </source>
</evidence>
<feature type="binding site" evidence="15">
    <location>
        <position position="150"/>
    </location>
    <ligand>
        <name>a divalent metal cation</name>
        <dbReference type="ChEBI" id="CHEBI:60240"/>
    </ligand>
</feature>
<feature type="binding site" evidence="15">
    <location>
        <position position="103"/>
    </location>
    <ligand>
        <name>substrate</name>
    </ligand>
</feature>
<feature type="binding site" evidence="15">
    <location>
        <position position="18"/>
    </location>
    <ligand>
        <name>a divalent metal cation</name>
        <dbReference type="ChEBI" id="CHEBI:60240"/>
    </ligand>
</feature>
<evidence type="ECO:0000313" key="17">
    <source>
        <dbReference type="EMBL" id="KFM58049.1"/>
    </source>
</evidence>
<reference evidence="17 18" key="1">
    <citation type="submission" date="2013-11" db="EMBL/GenBank/DDBJ databases">
        <title>Genome sequencing of Stegodyphus mimosarum.</title>
        <authorList>
            <person name="Bechsgaard J."/>
        </authorList>
    </citation>
    <scope>NUCLEOTIDE SEQUENCE [LARGE SCALE GENOMIC DNA]</scope>
</reference>
<feature type="non-terminal residue" evidence="17">
    <location>
        <position position="299"/>
    </location>
</feature>